<sequence length="144" mass="16531">MHLQGVPVQAKKEREKRGGHTTTFKIQDFYKPLFWGKNRLLLITVIGLASSLRKPLECCEWLLSPKLVQPCRNQGNVGSRHDSCSISCSGAKISPENLFALHLYFSQHDVSPNLEQLRKNNSKHERDMKKDWQEITKFKSAVIN</sequence>
<accession>A0A7S0I2V4</accession>
<organism evidence="1">
    <name type="scientific">Hanusia phi</name>
    <dbReference type="NCBI Taxonomy" id="3032"/>
    <lineage>
        <taxon>Eukaryota</taxon>
        <taxon>Cryptophyceae</taxon>
        <taxon>Pyrenomonadales</taxon>
        <taxon>Geminigeraceae</taxon>
        <taxon>Hanusia</taxon>
    </lineage>
</organism>
<evidence type="ECO:0000313" key="1">
    <source>
        <dbReference type="EMBL" id="CAD8509322.1"/>
    </source>
</evidence>
<gene>
    <name evidence="1" type="ORF">HPHI1048_LOCUS24131</name>
</gene>
<name>A0A7S0I2V4_9CRYP</name>
<dbReference type="AlphaFoldDB" id="A0A7S0I2V4"/>
<dbReference type="EMBL" id="HBEO01035600">
    <property type="protein sequence ID" value="CAD8509322.1"/>
    <property type="molecule type" value="Transcribed_RNA"/>
</dbReference>
<protein>
    <submittedName>
        <fullName evidence="1">Uncharacterized protein</fullName>
    </submittedName>
</protein>
<proteinExistence type="predicted"/>
<reference evidence="1" key="1">
    <citation type="submission" date="2021-01" db="EMBL/GenBank/DDBJ databases">
        <authorList>
            <person name="Corre E."/>
            <person name="Pelletier E."/>
            <person name="Niang G."/>
            <person name="Scheremetjew M."/>
            <person name="Finn R."/>
            <person name="Kale V."/>
            <person name="Holt S."/>
            <person name="Cochrane G."/>
            <person name="Meng A."/>
            <person name="Brown T."/>
            <person name="Cohen L."/>
        </authorList>
    </citation>
    <scope>NUCLEOTIDE SEQUENCE</scope>
    <source>
        <strain evidence="1">CCMP325</strain>
    </source>
</reference>